<dbReference type="OMA" id="EARNCAY"/>
<organism evidence="1 2">
    <name type="scientific">Auricularia subglabra (strain TFB-10046 / SS5)</name>
    <name type="common">White-rot fungus</name>
    <name type="synonym">Auricularia delicata (strain TFB10046)</name>
    <dbReference type="NCBI Taxonomy" id="717982"/>
    <lineage>
        <taxon>Eukaryota</taxon>
        <taxon>Fungi</taxon>
        <taxon>Dikarya</taxon>
        <taxon>Basidiomycota</taxon>
        <taxon>Agaricomycotina</taxon>
        <taxon>Agaricomycetes</taxon>
        <taxon>Auriculariales</taxon>
        <taxon>Auriculariaceae</taxon>
        <taxon>Auricularia</taxon>
    </lineage>
</organism>
<proteinExistence type="predicted"/>
<evidence type="ECO:0000313" key="1">
    <source>
        <dbReference type="EMBL" id="EJD38118.1"/>
    </source>
</evidence>
<evidence type="ECO:0000313" key="2">
    <source>
        <dbReference type="Proteomes" id="UP000006514"/>
    </source>
</evidence>
<sequence>YRHYKAILHRLFDVRAALLRFFDDPDAFRVLQSRTGLLVSGSTALQLLGRRSFGCTDLDLYVEQHAAVVVTWWLSMHDYIRLPRYYADNALLPDIAGPELRSEARNCAYPLRRGQILFKFVHQRRRSLKIDLIVCCDSALCGILDFHSSVVMNFIAADCAVSLFPHSTFTLGLSLVFRYDDSSRTAAVLDKYKWRGY</sequence>
<name>J0DBP6_AURST</name>
<feature type="non-terminal residue" evidence="1">
    <location>
        <position position="197"/>
    </location>
</feature>
<accession>J0DBP6</accession>
<dbReference type="KEGG" id="adl:AURDEDRAFT_38004"/>
<gene>
    <name evidence="1" type="ORF">AURDEDRAFT_38004</name>
</gene>
<reference evidence="2" key="1">
    <citation type="journal article" date="2012" name="Science">
        <title>The Paleozoic origin of enzymatic lignin decomposition reconstructed from 31 fungal genomes.</title>
        <authorList>
            <person name="Floudas D."/>
            <person name="Binder M."/>
            <person name="Riley R."/>
            <person name="Barry K."/>
            <person name="Blanchette R.A."/>
            <person name="Henrissat B."/>
            <person name="Martinez A.T."/>
            <person name="Otillar R."/>
            <person name="Spatafora J.W."/>
            <person name="Yadav J.S."/>
            <person name="Aerts A."/>
            <person name="Benoit I."/>
            <person name="Boyd A."/>
            <person name="Carlson A."/>
            <person name="Copeland A."/>
            <person name="Coutinho P.M."/>
            <person name="de Vries R.P."/>
            <person name="Ferreira P."/>
            <person name="Findley K."/>
            <person name="Foster B."/>
            <person name="Gaskell J."/>
            <person name="Glotzer D."/>
            <person name="Gorecki P."/>
            <person name="Heitman J."/>
            <person name="Hesse C."/>
            <person name="Hori C."/>
            <person name="Igarashi K."/>
            <person name="Jurgens J.A."/>
            <person name="Kallen N."/>
            <person name="Kersten P."/>
            <person name="Kohler A."/>
            <person name="Kuees U."/>
            <person name="Kumar T.K.A."/>
            <person name="Kuo A."/>
            <person name="LaButti K."/>
            <person name="Larrondo L.F."/>
            <person name="Lindquist E."/>
            <person name="Ling A."/>
            <person name="Lombard V."/>
            <person name="Lucas S."/>
            <person name="Lundell T."/>
            <person name="Martin R."/>
            <person name="McLaughlin D.J."/>
            <person name="Morgenstern I."/>
            <person name="Morin E."/>
            <person name="Murat C."/>
            <person name="Nagy L.G."/>
            <person name="Nolan M."/>
            <person name="Ohm R.A."/>
            <person name="Patyshakuliyeva A."/>
            <person name="Rokas A."/>
            <person name="Ruiz-Duenas F.J."/>
            <person name="Sabat G."/>
            <person name="Salamov A."/>
            <person name="Samejima M."/>
            <person name="Schmutz J."/>
            <person name="Slot J.C."/>
            <person name="St John F."/>
            <person name="Stenlid J."/>
            <person name="Sun H."/>
            <person name="Sun S."/>
            <person name="Syed K."/>
            <person name="Tsang A."/>
            <person name="Wiebenga A."/>
            <person name="Young D."/>
            <person name="Pisabarro A."/>
            <person name="Eastwood D.C."/>
            <person name="Martin F."/>
            <person name="Cullen D."/>
            <person name="Grigoriev I.V."/>
            <person name="Hibbett D.S."/>
        </authorList>
    </citation>
    <scope>NUCLEOTIDE SEQUENCE [LARGE SCALE GENOMIC DNA]</scope>
    <source>
        <strain evidence="2">TFB10046</strain>
    </source>
</reference>
<dbReference type="EMBL" id="JH687830">
    <property type="protein sequence ID" value="EJD38118.1"/>
    <property type="molecule type" value="Genomic_DNA"/>
</dbReference>
<dbReference type="AlphaFoldDB" id="J0DBP6"/>
<dbReference type="Proteomes" id="UP000006514">
    <property type="component" value="Unassembled WGS sequence"/>
</dbReference>
<dbReference type="InParanoid" id="J0DBP6"/>
<feature type="non-terminal residue" evidence="1">
    <location>
        <position position="1"/>
    </location>
</feature>
<protein>
    <submittedName>
        <fullName evidence="1">Uncharacterized protein</fullName>
    </submittedName>
</protein>
<keyword evidence="2" id="KW-1185">Reference proteome</keyword>
<dbReference type="OrthoDB" id="3041043at2759"/>